<evidence type="ECO:0000256" key="4">
    <source>
        <dbReference type="ARBA" id="ARBA00012729"/>
    </source>
</evidence>
<dbReference type="GO" id="GO:0000272">
    <property type="term" value="P:polysaccharide catabolic process"/>
    <property type="evidence" value="ECO:0007669"/>
    <property type="project" value="UniProtKB-KW"/>
</dbReference>
<dbReference type="Pfam" id="PF00704">
    <property type="entry name" value="Glyco_hydro_18"/>
    <property type="match status" value="1"/>
</dbReference>
<evidence type="ECO:0000256" key="3">
    <source>
        <dbReference type="ARBA" id="ARBA00008682"/>
    </source>
</evidence>
<dbReference type="AlphaFoldDB" id="A0AAN7B848"/>
<keyword evidence="12" id="KW-1015">Disulfide bond</keyword>
<dbReference type="Proteomes" id="UP001301769">
    <property type="component" value="Unassembled WGS sequence"/>
</dbReference>
<keyword evidence="18" id="KW-1185">Reference proteome</keyword>
<dbReference type="PANTHER" id="PTHR11177:SF333">
    <property type="entry name" value="CHITINASE"/>
    <property type="match status" value="1"/>
</dbReference>
<dbReference type="InterPro" id="IPR050314">
    <property type="entry name" value="Glycosyl_Hydrlase_18"/>
</dbReference>
<comment type="catalytic activity">
    <reaction evidence="1">
        <text>Random endo-hydrolysis of N-acetyl-beta-D-glucosaminide (1-&gt;4)-beta-linkages in chitin and chitodextrins.</text>
        <dbReference type="EC" id="3.2.1.14"/>
    </reaction>
</comment>
<accession>A0AAN7B848</accession>
<name>A0AAN7B848_9PEZI</name>
<evidence type="ECO:0000256" key="7">
    <source>
        <dbReference type="ARBA" id="ARBA00022801"/>
    </source>
</evidence>
<dbReference type="SMART" id="SM00636">
    <property type="entry name" value="Glyco_18"/>
    <property type="match status" value="1"/>
</dbReference>
<dbReference type="Gene3D" id="3.30.60.10">
    <property type="entry name" value="Endochitinase-like"/>
    <property type="match status" value="1"/>
</dbReference>
<feature type="signal peptide" evidence="14">
    <location>
        <begin position="1"/>
        <end position="20"/>
    </location>
</feature>
<dbReference type="Gene3D" id="3.10.50.10">
    <property type="match status" value="1"/>
</dbReference>
<evidence type="ECO:0000313" key="17">
    <source>
        <dbReference type="EMBL" id="KAK4214373.1"/>
    </source>
</evidence>
<dbReference type="SUPFAM" id="SSF54556">
    <property type="entry name" value="Chitinase insertion domain"/>
    <property type="match status" value="1"/>
</dbReference>
<dbReference type="SUPFAM" id="SSF57016">
    <property type="entry name" value="Plant lectins/antimicrobial peptides"/>
    <property type="match status" value="1"/>
</dbReference>
<feature type="disulfide bond" evidence="12">
    <location>
        <begin position="77"/>
        <end position="89"/>
    </location>
</feature>
<feature type="domain" description="Chitin-binding type-1" evidence="15">
    <location>
        <begin position="20"/>
        <end position="57"/>
    </location>
</feature>
<evidence type="ECO:0000256" key="9">
    <source>
        <dbReference type="ARBA" id="ARBA00023277"/>
    </source>
</evidence>
<feature type="domain" description="Chitin-binding type-1" evidence="15">
    <location>
        <begin position="58"/>
        <end position="108"/>
    </location>
</feature>
<comment type="caution">
    <text evidence="12">Lacks conserved residue(s) required for the propagation of feature annotation.</text>
</comment>
<feature type="chain" id="PRO_5042850162" description="chitinase" evidence="14">
    <location>
        <begin position="21"/>
        <end position="1146"/>
    </location>
</feature>
<dbReference type="PROSITE" id="PS51910">
    <property type="entry name" value="GH18_2"/>
    <property type="match status" value="1"/>
</dbReference>
<keyword evidence="8" id="KW-0146">Chitin degradation</keyword>
<evidence type="ECO:0000256" key="2">
    <source>
        <dbReference type="ARBA" id="ARBA00004613"/>
    </source>
</evidence>
<gene>
    <name evidence="17" type="ORF">QBC37DRAFT_462038</name>
</gene>
<evidence type="ECO:0000259" key="15">
    <source>
        <dbReference type="PROSITE" id="PS50941"/>
    </source>
</evidence>
<organism evidence="17 18">
    <name type="scientific">Rhypophila decipiens</name>
    <dbReference type="NCBI Taxonomy" id="261697"/>
    <lineage>
        <taxon>Eukaryota</taxon>
        <taxon>Fungi</taxon>
        <taxon>Dikarya</taxon>
        <taxon>Ascomycota</taxon>
        <taxon>Pezizomycotina</taxon>
        <taxon>Sordariomycetes</taxon>
        <taxon>Sordariomycetidae</taxon>
        <taxon>Sordariales</taxon>
        <taxon>Naviculisporaceae</taxon>
        <taxon>Rhypophila</taxon>
    </lineage>
</organism>
<comment type="similarity">
    <text evidence="3">Belongs to the glycosyl hydrolase 18 family. Chitinase class V subfamily.</text>
</comment>
<feature type="domain" description="GH18" evidence="16">
    <location>
        <begin position="114"/>
        <end position="473"/>
    </location>
</feature>
<comment type="subcellular location">
    <subcellularLocation>
        <location evidence="2">Secreted</location>
    </subcellularLocation>
</comment>
<feature type="disulfide bond" evidence="12">
    <location>
        <begin position="51"/>
        <end position="55"/>
    </location>
</feature>
<evidence type="ECO:0000313" key="18">
    <source>
        <dbReference type="Proteomes" id="UP001301769"/>
    </source>
</evidence>
<dbReference type="EMBL" id="MU858095">
    <property type="protein sequence ID" value="KAK4214373.1"/>
    <property type="molecule type" value="Genomic_DNA"/>
</dbReference>
<dbReference type="EC" id="3.2.1.14" evidence="4"/>
<dbReference type="SMART" id="SM00270">
    <property type="entry name" value="ChtBD1"/>
    <property type="match status" value="2"/>
</dbReference>
<sequence>MAKIILLLVTLFSLLQLSVQQECSASNLCPIGCCSRSGFCGFGPDFCGTGCLSGCDRKSDCNPGTWNSTSWSKSEKCPLNVCCSKYGFCGTTQEFCANDPVKRPSCSVNSTPVTRVIGYYEAWSTANRPCYSMLPEKVPFGYYTDIIFSFATIDPNTFEIKAGDSNTADYMQRISAIKLIQPDVRIWIAVGGWAFNDPGPTERTFSDIAASSANTKKFIDSLVKMMNQYSFDGIDVDWEYPVAEDRKGRGVDYKNFVTFQKALYDRMKGGGLKKLVSLTLPASYWYLQHFDIGNLQKYVDWFNIMSYDMHGSWDIENKWTGPWANAHSNMTEIQDALDLLWRNEIKPEKVTFGMAFYSRSFTLTDQACTAPGCRVSSGGNAGRCSKTTGVLLHPEIADEIKNRGLTPVLHREAAVKTVSWGDQWVSFDDVATWRLKANIIRGQCIPGVMVWAMSQDDAQATNIKALTSAVGRKQMDAPVFVPPPQPVLDLPQVAKLCRWSGCYGSCPAGFKHVQREGHKEIMMSGENCLAGGSSVLCCPSDQTLPVCRWRGHKNSGDCSPGCEGGEVEVGTLRAGCNLRHQSACCTSTPSTGSYGMCKWVGSAPACNGGSCPSDFPHKVVSTRTGAGGEQPCNSGTKSYCCRNPPPADFSNCEWVKKGNPPMFEGDHICEDTCGPDRIKVATEVTNPFSGGSSGCYGGAWAYCCKPPAITIVPRGDDDPFGGKQNKEFQTLLEKYMENPTCPATVLVVDPGNTFSNMKRSLEMEAAEYRILNGRATDCQLDHFEKLVSYAAVMLTMASAMLDAFKPVWNDRFAGHYDEILEIDSLRSIYHDTPRLDPNSWMRYILLNPLAAGQGVRRMQRTQQLFCEYPSRHGKKRAVDLTKTDSSLQERHIYWGTTGNNGQINMGVILEGILNGDLSLHYARWAFLENQEGPMLELAYWIGRVPGQAGPAASHDRYRDNHRNTNGQPDRWVVFHIHIRTGPERAAPNTQFLRQINGRTYIGVENIQVFHGYQSDQTNPQAAWRVSNTDGMRNDRDPLWCPEDSLWWFGSNVGVPTDGLPTDVAFHQRLLQWSQRLFNDGYMASRGLDLILWGSGRVGQQGDIDPQNIGRFLNNWERHPSWDQSMYQINFLIDGTSYDFAPQEPPQ</sequence>
<dbReference type="GO" id="GO:0008061">
    <property type="term" value="F:chitin binding"/>
    <property type="evidence" value="ECO:0007669"/>
    <property type="project" value="UniProtKB-UniRule"/>
</dbReference>
<evidence type="ECO:0000256" key="8">
    <source>
        <dbReference type="ARBA" id="ARBA00023024"/>
    </source>
</evidence>
<evidence type="ECO:0000256" key="5">
    <source>
        <dbReference type="ARBA" id="ARBA00022525"/>
    </source>
</evidence>
<protein>
    <recommendedName>
        <fullName evidence="4">chitinase</fullName>
        <ecNumber evidence="4">3.2.1.14</ecNumber>
    </recommendedName>
</protein>
<dbReference type="GO" id="GO:0008843">
    <property type="term" value="F:endochitinase activity"/>
    <property type="evidence" value="ECO:0007669"/>
    <property type="project" value="UniProtKB-EC"/>
</dbReference>
<dbReference type="Gene3D" id="3.20.20.80">
    <property type="entry name" value="Glycosidases"/>
    <property type="match status" value="1"/>
</dbReference>
<dbReference type="InterPro" id="IPR011583">
    <property type="entry name" value="Chitinase_II/V-like_cat"/>
</dbReference>
<reference evidence="17" key="2">
    <citation type="submission" date="2023-05" db="EMBL/GenBank/DDBJ databases">
        <authorList>
            <consortium name="Lawrence Berkeley National Laboratory"/>
            <person name="Steindorff A."/>
            <person name="Hensen N."/>
            <person name="Bonometti L."/>
            <person name="Westerberg I."/>
            <person name="Brannstrom I.O."/>
            <person name="Guillou S."/>
            <person name="Cros-Aarteil S."/>
            <person name="Calhoun S."/>
            <person name="Haridas S."/>
            <person name="Kuo A."/>
            <person name="Mondo S."/>
            <person name="Pangilinan J."/>
            <person name="Riley R."/>
            <person name="Labutti K."/>
            <person name="Andreopoulos B."/>
            <person name="Lipzen A."/>
            <person name="Chen C."/>
            <person name="Yanf M."/>
            <person name="Daum C."/>
            <person name="Ng V."/>
            <person name="Clum A."/>
            <person name="Ohm R."/>
            <person name="Martin F."/>
            <person name="Silar P."/>
            <person name="Natvig D."/>
            <person name="Lalanne C."/>
            <person name="Gautier V."/>
            <person name="Ament-Velasquez S.L."/>
            <person name="Kruys A."/>
            <person name="Hutchinson M.I."/>
            <person name="Powell A.J."/>
            <person name="Barry K."/>
            <person name="Miller A.N."/>
            <person name="Grigoriev I.V."/>
            <person name="Debuchy R."/>
            <person name="Gladieux P."/>
            <person name="Thoren M.H."/>
            <person name="Johannesson H."/>
        </authorList>
    </citation>
    <scope>NUCLEOTIDE SEQUENCE</scope>
    <source>
        <strain evidence="17">PSN293</strain>
    </source>
</reference>
<reference evidence="17" key="1">
    <citation type="journal article" date="2023" name="Mol. Phylogenet. Evol.">
        <title>Genome-scale phylogeny and comparative genomics of the fungal order Sordariales.</title>
        <authorList>
            <person name="Hensen N."/>
            <person name="Bonometti L."/>
            <person name="Westerberg I."/>
            <person name="Brannstrom I.O."/>
            <person name="Guillou S."/>
            <person name="Cros-Aarteil S."/>
            <person name="Calhoun S."/>
            <person name="Haridas S."/>
            <person name="Kuo A."/>
            <person name="Mondo S."/>
            <person name="Pangilinan J."/>
            <person name="Riley R."/>
            <person name="LaButti K."/>
            <person name="Andreopoulos B."/>
            <person name="Lipzen A."/>
            <person name="Chen C."/>
            <person name="Yan M."/>
            <person name="Daum C."/>
            <person name="Ng V."/>
            <person name="Clum A."/>
            <person name="Steindorff A."/>
            <person name="Ohm R.A."/>
            <person name="Martin F."/>
            <person name="Silar P."/>
            <person name="Natvig D.O."/>
            <person name="Lalanne C."/>
            <person name="Gautier V."/>
            <person name="Ament-Velasquez S.L."/>
            <person name="Kruys A."/>
            <person name="Hutchinson M.I."/>
            <person name="Powell A.J."/>
            <person name="Barry K."/>
            <person name="Miller A.N."/>
            <person name="Grigoriev I.V."/>
            <person name="Debuchy R."/>
            <person name="Gladieux P."/>
            <person name="Hiltunen Thoren M."/>
            <person name="Johannesson H."/>
        </authorList>
    </citation>
    <scope>NUCLEOTIDE SEQUENCE</scope>
    <source>
        <strain evidence="17">PSN293</strain>
    </source>
</reference>
<dbReference type="InterPro" id="IPR001002">
    <property type="entry name" value="Chitin-bd_1"/>
</dbReference>
<comment type="caution">
    <text evidence="17">The sequence shown here is derived from an EMBL/GenBank/DDBJ whole genome shotgun (WGS) entry which is preliminary data.</text>
</comment>
<evidence type="ECO:0000256" key="11">
    <source>
        <dbReference type="ARBA" id="ARBA00023326"/>
    </source>
</evidence>
<proteinExistence type="inferred from homology"/>
<evidence type="ECO:0000259" key="16">
    <source>
        <dbReference type="PROSITE" id="PS51910"/>
    </source>
</evidence>
<dbReference type="PROSITE" id="PS01095">
    <property type="entry name" value="GH18_1"/>
    <property type="match status" value="1"/>
</dbReference>
<keyword evidence="14" id="KW-0732">Signal</keyword>
<dbReference type="Pfam" id="PF00187">
    <property type="entry name" value="Chitin_bind_1"/>
    <property type="match status" value="1"/>
</dbReference>
<dbReference type="SUPFAM" id="SSF51445">
    <property type="entry name" value="(Trans)glycosidases"/>
    <property type="match status" value="1"/>
</dbReference>
<dbReference type="GO" id="GO:0005576">
    <property type="term" value="C:extracellular region"/>
    <property type="evidence" value="ECO:0007669"/>
    <property type="project" value="UniProtKB-SubCell"/>
</dbReference>
<dbReference type="GO" id="GO:0006032">
    <property type="term" value="P:chitin catabolic process"/>
    <property type="evidence" value="ECO:0007669"/>
    <property type="project" value="UniProtKB-KW"/>
</dbReference>
<feature type="disulfide bond" evidence="12">
    <location>
        <begin position="82"/>
        <end position="96"/>
    </location>
</feature>
<dbReference type="InterPro" id="IPR017853">
    <property type="entry name" value="GH"/>
</dbReference>
<feature type="disulfide bond" evidence="12">
    <location>
        <begin position="33"/>
        <end position="47"/>
    </location>
</feature>
<dbReference type="CDD" id="cd00035">
    <property type="entry name" value="ChtBD1"/>
    <property type="match status" value="1"/>
</dbReference>
<dbReference type="InterPro" id="IPR001579">
    <property type="entry name" value="Glyco_hydro_18_chit_AS"/>
</dbReference>
<evidence type="ECO:0000256" key="12">
    <source>
        <dbReference type="PROSITE-ProRule" id="PRU00261"/>
    </source>
</evidence>
<keyword evidence="6 12" id="KW-0147">Chitin-binding</keyword>
<dbReference type="InterPro" id="IPR029070">
    <property type="entry name" value="Chitinase_insertion_sf"/>
</dbReference>
<evidence type="ECO:0000256" key="10">
    <source>
        <dbReference type="ARBA" id="ARBA00023295"/>
    </source>
</evidence>
<dbReference type="PANTHER" id="PTHR11177">
    <property type="entry name" value="CHITINASE"/>
    <property type="match status" value="1"/>
</dbReference>
<keyword evidence="9" id="KW-0119">Carbohydrate metabolism</keyword>
<evidence type="ECO:0000256" key="1">
    <source>
        <dbReference type="ARBA" id="ARBA00000822"/>
    </source>
</evidence>
<dbReference type="InterPro" id="IPR001223">
    <property type="entry name" value="Glyco_hydro18_cat"/>
</dbReference>
<keyword evidence="5" id="KW-0964">Secreted</keyword>
<dbReference type="InterPro" id="IPR018371">
    <property type="entry name" value="Chitin-binding_1_CS"/>
</dbReference>
<dbReference type="PROSITE" id="PS50941">
    <property type="entry name" value="CHIT_BIND_I_2"/>
    <property type="match status" value="2"/>
</dbReference>
<evidence type="ECO:0000256" key="13">
    <source>
        <dbReference type="RuleBase" id="RU000489"/>
    </source>
</evidence>
<keyword evidence="11" id="KW-0624">Polysaccharide degradation</keyword>
<evidence type="ECO:0000256" key="6">
    <source>
        <dbReference type="ARBA" id="ARBA00022669"/>
    </source>
</evidence>
<dbReference type="InterPro" id="IPR036861">
    <property type="entry name" value="Endochitinase-like_sf"/>
</dbReference>
<evidence type="ECO:0000256" key="14">
    <source>
        <dbReference type="SAM" id="SignalP"/>
    </source>
</evidence>
<keyword evidence="10 13" id="KW-0326">Glycosidase</keyword>
<dbReference type="PROSITE" id="PS00026">
    <property type="entry name" value="CHIT_BIND_I_1"/>
    <property type="match status" value="1"/>
</dbReference>
<keyword evidence="7 13" id="KW-0378">Hydrolase</keyword>